<reference evidence="3 4" key="1">
    <citation type="submission" date="2020-08" db="EMBL/GenBank/DDBJ databases">
        <authorList>
            <person name="Koutsovoulos G."/>
            <person name="Danchin GJ E."/>
        </authorList>
    </citation>
    <scope>NUCLEOTIDE SEQUENCE [LARGE SCALE GENOMIC DNA]</scope>
</reference>
<evidence type="ECO:0000313" key="3">
    <source>
        <dbReference type="EMBL" id="CAD2197431.1"/>
    </source>
</evidence>
<dbReference type="EMBL" id="CAJEWN010001433">
    <property type="protein sequence ID" value="CAD2197431.1"/>
    <property type="molecule type" value="Genomic_DNA"/>
</dbReference>
<comment type="caution">
    <text evidence="3">The sequence shown here is derived from an EMBL/GenBank/DDBJ whole genome shotgun (WGS) entry which is preliminary data.</text>
</comment>
<feature type="compositionally biased region" description="Basic residues" evidence="1">
    <location>
        <begin position="39"/>
        <end position="57"/>
    </location>
</feature>
<feature type="chain" id="PRO_5028405871" evidence="2">
    <location>
        <begin position="22"/>
        <end position="73"/>
    </location>
</feature>
<keyword evidence="2" id="KW-0732">Signal</keyword>
<sequence length="73" mass="8546">MLAKIIFSIFVIQLLFVEIEGLILEENELTNKTLPSTTRPRHEHHKSHRHQHNKHRVTLQDLSTTTEVVTPQI</sequence>
<feature type="region of interest" description="Disordered" evidence="1">
    <location>
        <begin position="33"/>
        <end position="73"/>
    </location>
</feature>
<protein>
    <submittedName>
        <fullName evidence="3">Uncharacterized protein</fullName>
    </submittedName>
</protein>
<gene>
    <name evidence="3" type="ORF">MENT_LOCUS50677</name>
</gene>
<dbReference type="Proteomes" id="UP000580250">
    <property type="component" value="Unassembled WGS sequence"/>
</dbReference>
<feature type="signal peptide" evidence="2">
    <location>
        <begin position="1"/>
        <end position="21"/>
    </location>
</feature>
<dbReference type="AlphaFoldDB" id="A0A6V7XDX4"/>
<evidence type="ECO:0000313" key="4">
    <source>
        <dbReference type="Proteomes" id="UP000580250"/>
    </source>
</evidence>
<evidence type="ECO:0000256" key="1">
    <source>
        <dbReference type="SAM" id="MobiDB-lite"/>
    </source>
</evidence>
<name>A0A6V7XDX4_MELEN</name>
<proteinExistence type="predicted"/>
<feature type="compositionally biased region" description="Polar residues" evidence="1">
    <location>
        <begin position="60"/>
        <end position="73"/>
    </location>
</feature>
<accession>A0A6V7XDX4</accession>
<evidence type="ECO:0000256" key="2">
    <source>
        <dbReference type="SAM" id="SignalP"/>
    </source>
</evidence>
<organism evidence="3 4">
    <name type="scientific">Meloidogyne enterolobii</name>
    <name type="common">Root-knot nematode worm</name>
    <name type="synonym">Meloidogyne mayaguensis</name>
    <dbReference type="NCBI Taxonomy" id="390850"/>
    <lineage>
        <taxon>Eukaryota</taxon>
        <taxon>Metazoa</taxon>
        <taxon>Ecdysozoa</taxon>
        <taxon>Nematoda</taxon>
        <taxon>Chromadorea</taxon>
        <taxon>Rhabditida</taxon>
        <taxon>Tylenchina</taxon>
        <taxon>Tylenchomorpha</taxon>
        <taxon>Tylenchoidea</taxon>
        <taxon>Meloidogynidae</taxon>
        <taxon>Meloidogyninae</taxon>
        <taxon>Meloidogyne</taxon>
    </lineage>
</organism>